<name>A0A0K0XYZ4_9GAMM</name>
<protein>
    <submittedName>
        <fullName evidence="1">Uncharacterized protein</fullName>
    </submittedName>
</protein>
<dbReference type="InterPro" id="IPR031321">
    <property type="entry name" value="UCP012641"/>
</dbReference>
<reference evidence="1 2" key="1">
    <citation type="submission" date="2015-07" db="EMBL/GenBank/DDBJ databases">
        <authorList>
            <person name="Noorani M."/>
        </authorList>
    </citation>
    <scope>NUCLEOTIDE SEQUENCE [LARGE SCALE GENOMIC DNA]</scope>
    <source>
        <strain evidence="1 2">KCTC 42284</strain>
    </source>
</reference>
<organism evidence="1 2">
    <name type="scientific">Wenzhouxiangella marina</name>
    <dbReference type="NCBI Taxonomy" id="1579979"/>
    <lineage>
        <taxon>Bacteria</taxon>
        <taxon>Pseudomonadati</taxon>
        <taxon>Pseudomonadota</taxon>
        <taxon>Gammaproteobacteria</taxon>
        <taxon>Chromatiales</taxon>
        <taxon>Wenzhouxiangellaceae</taxon>
        <taxon>Wenzhouxiangella</taxon>
    </lineage>
</organism>
<gene>
    <name evidence="1" type="ORF">WM2015_2551</name>
</gene>
<evidence type="ECO:0000313" key="1">
    <source>
        <dbReference type="EMBL" id="AKS42909.1"/>
    </source>
</evidence>
<dbReference type="STRING" id="1579979.WM2015_2551"/>
<sequence>MKTFRCVCGNRLYFENTDCLQCGRKLGFLPGPLALAALEPAGKDRWTVLTPPDQGPHRFCRNSGDLDGCNWMIPVDEPEPYCLACRLNQVIPNLSKPGNRSLWIRIEKRKRRLVYDLRRLALPVIPKRSPEDEAGLAFAFLEDDPGELEFSDAHQSNHILTGHAHGLITINIAEADDLERERRRHELNEQQRTLLGHFRHESGHYYWDRLVAGGPLQDRIRAVFGDEREDYGEALSRYYRDGPRPDWQDGHVSAYASAHPWEDWAECWAHWLQITDTLETSVAIGLAAAEVLDGDVDERISHWVDLALKINLINRSLDQPDPYPFVLTTPVIDKLRLVEEVIRNSAFSP</sequence>
<keyword evidence="2" id="KW-1185">Reference proteome</keyword>
<dbReference type="PIRSF" id="PIRSF012641">
    <property type="entry name" value="UCP012641"/>
    <property type="match status" value="1"/>
</dbReference>
<proteinExistence type="predicted"/>
<dbReference type="AlphaFoldDB" id="A0A0K0XYZ4"/>
<dbReference type="OrthoDB" id="256753at2"/>
<dbReference type="KEGG" id="wma:WM2015_2551"/>
<dbReference type="EMBL" id="CP012154">
    <property type="protein sequence ID" value="AKS42909.1"/>
    <property type="molecule type" value="Genomic_DNA"/>
</dbReference>
<dbReference type="Pfam" id="PF15887">
    <property type="entry name" value="Peptidase_Mx"/>
    <property type="match status" value="1"/>
</dbReference>
<dbReference type="Pfam" id="PF10005">
    <property type="entry name" value="Zn_ribbon_DZR_6"/>
    <property type="match status" value="1"/>
</dbReference>
<accession>A0A0K0XYZ4</accession>
<dbReference type="InterPro" id="IPR011201">
    <property type="entry name" value="Zinc-ribbon_6_bact"/>
</dbReference>
<evidence type="ECO:0000313" key="2">
    <source>
        <dbReference type="Proteomes" id="UP000066624"/>
    </source>
</evidence>
<dbReference type="Gene3D" id="3.40.390.70">
    <property type="match status" value="1"/>
</dbReference>
<dbReference type="Proteomes" id="UP000066624">
    <property type="component" value="Chromosome"/>
</dbReference>
<dbReference type="PATRIC" id="fig|1579979.3.peg.2606"/>
<dbReference type="RefSeq" id="WP_049726433.1">
    <property type="nucleotide sequence ID" value="NZ_CP012154.1"/>
</dbReference>